<dbReference type="Pfam" id="PF00696">
    <property type="entry name" value="AA_kinase"/>
    <property type="match status" value="1"/>
</dbReference>
<evidence type="ECO:0000256" key="13">
    <source>
        <dbReference type="RuleBase" id="RU003448"/>
    </source>
</evidence>
<evidence type="ECO:0000256" key="14">
    <source>
        <dbReference type="RuleBase" id="RU004249"/>
    </source>
</evidence>
<evidence type="ECO:0000259" key="16">
    <source>
        <dbReference type="Pfam" id="PF22468"/>
    </source>
</evidence>
<dbReference type="GO" id="GO:0004072">
    <property type="term" value="F:aspartate kinase activity"/>
    <property type="evidence" value="ECO:0007669"/>
    <property type="project" value="UniProtKB-EC"/>
</dbReference>
<evidence type="ECO:0000256" key="4">
    <source>
        <dbReference type="ARBA" id="ARBA00010122"/>
    </source>
</evidence>
<feature type="binding site" evidence="12">
    <location>
        <begin position="178"/>
        <end position="179"/>
    </location>
    <ligand>
        <name>ATP</name>
        <dbReference type="ChEBI" id="CHEBI:30616"/>
    </ligand>
</feature>
<keyword evidence="6 13" id="KW-0808">Transferase</keyword>
<dbReference type="PANTHER" id="PTHR21499:SF3">
    <property type="entry name" value="ASPARTOKINASE"/>
    <property type="match status" value="1"/>
</dbReference>
<dbReference type="GO" id="GO:0009089">
    <property type="term" value="P:lysine biosynthetic process via diaminopimelate"/>
    <property type="evidence" value="ECO:0007669"/>
    <property type="project" value="InterPro"/>
</dbReference>
<feature type="domain" description="Aspartate/glutamate/uridylate kinase" evidence="15">
    <location>
        <begin position="7"/>
        <end position="235"/>
    </location>
</feature>
<dbReference type="CDD" id="cd04261">
    <property type="entry name" value="AAK_AKii-LysC-BS"/>
    <property type="match status" value="1"/>
</dbReference>
<evidence type="ECO:0000256" key="6">
    <source>
        <dbReference type="ARBA" id="ARBA00022679"/>
    </source>
</evidence>
<dbReference type="GO" id="GO:0005829">
    <property type="term" value="C:cytosol"/>
    <property type="evidence" value="ECO:0007669"/>
    <property type="project" value="TreeGrafter"/>
</dbReference>
<comment type="pathway">
    <text evidence="2 14">Amino-acid biosynthesis; L-methionine biosynthesis via de novo pathway; L-homoserine from L-aspartate: step 1/3.</text>
</comment>
<feature type="binding site" evidence="12">
    <location>
        <begin position="11"/>
        <end position="14"/>
    </location>
    <ligand>
        <name>ATP</name>
        <dbReference type="ChEBI" id="CHEBI:30616"/>
    </ligand>
</feature>
<dbReference type="InterPro" id="IPR036393">
    <property type="entry name" value="AceGlu_kinase-like_sf"/>
</dbReference>
<dbReference type="Gene3D" id="3.40.1160.10">
    <property type="entry name" value="Acetylglutamate kinase-like"/>
    <property type="match status" value="1"/>
</dbReference>
<keyword evidence="7 12" id="KW-0547">Nucleotide-binding</keyword>
<sequence length="400" mass="42525">MGQEAKPIVLKFGGSSMGSPEKIRAVARRVMGFVEKGYRVAVVVSAMGDTTDRLLELARSVTQGSRCPREMDQLLSTGEQQSIALLAMALKAEGQDSLSFTGQQAGFFASGYHQEGRIKDIDPKRVLSCLARGAVAVVAGFQGMDQEGDVITLGRGGSDLSAIALAAALEASCCYIFTDVDGIYTADPRVVLGARKLDRISWDECLEMTVAGAKVLQARSVEMAIRSGVDVCVASSFDEEIEGTWIMRDFIEEKAAVRAVSQDDDAARVAFDGGCSPCQVAKSLSDRGIVAQVVVQDGRAVLLVRGSRLEETLDICKEHQVSGLKWDEGLSRISVVGAGLANHPEISAQILSVLEDIDVDVEMLLPSALSVTCLVKSSHGADAVRALHGKFIEGGLVRCA</sequence>
<protein>
    <recommendedName>
        <fullName evidence="13">Aspartokinase</fullName>
        <ecNumber evidence="13">2.7.2.4</ecNumber>
    </recommendedName>
</protein>
<evidence type="ECO:0000259" key="15">
    <source>
        <dbReference type="Pfam" id="PF00696"/>
    </source>
</evidence>
<proteinExistence type="inferred from homology"/>
<evidence type="ECO:0000256" key="8">
    <source>
        <dbReference type="ARBA" id="ARBA00022777"/>
    </source>
</evidence>
<accession>A0A1X7KE57</accession>
<dbReference type="Pfam" id="PF22468">
    <property type="entry name" value="ACT_9"/>
    <property type="match status" value="1"/>
</dbReference>
<dbReference type="EC" id="2.7.2.4" evidence="13"/>
<dbReference type="Proteomes" id="UP000193355">
    <property type="component" value="Unassembled WGS sequence"/>
</dbReference>
<keyword evidence="10" id="KW-0457">Lysine biosynthesis</keyword>
<dbReference type="FunFam" id="3.40.1160.10:FF:000002">
    <property type="entry name" value="Aspartokinase"/>
    <property type="match status" value="1"/>
</dbReference>
<gene>
    <name evidence="17" type="ORF">SAMN06275492_12619</name>
</gene>
<dbReference type="PROSITE" id="PS00324">
    <property type="entry name" value="ASPARTOKINASE"/>
    <property type="match status" value="1"/>
</dbReference>
<comment type="similarity">
    <text evidence="4 13">Belongs to the aspartokinase family.</text>
</comment>
<dbReference type="InterPro" id="IPR045865">
    <property type="entry name" value="ACT-like_dom_sf"/>
</dbReference>
<dbReference type="AlphaFoldDB" id="A0A1X7KE57"/>
<dbReference type="PANTHER" id="PTHR21499">
    <property type="entry name" value="ASPARTATE KINASE"/>
    <property type="match status" value="1"/>
</dbReference>
<name>A0A1X7KE57_9BACT</name>
<keyword evidence="5 14" id="KW-0028">Amino-acid biosynthesis</keyword>
<evidence type="ECO:0000256" key="1">
    <source>
        <dbReference type="ARBA" id="ARBA00004766"/>
    </source>
</evidence>
<dbReference type="SUPFAM" id="SSF55021">
    <property type="entry name" value="ACT-like"/>
    <property type="match status" value="1"/>
</dbReference>
<dbReference type="InterPro" id="IPR001048">
    <property type="entry name" value="Asp/Glu/Uridylate_kinase"/>
</dbReference>
<feature type="binding site" evidence="12">
    <location>
        <position position="184"/>
    </location>
    <ligand>
        <name>ATP</name>
        <dbReference type="ChEBI" id="CHEBI:30616"/>
    </ligand>
</feature>
<dbReference type="InterPro" id="IPR041740">
    <property type="entry name" value="AKii-LysC-BS"/>
</dbReference>
<feature type="binding site" evidence="12">
    <location>
        <position position="51"/>
    </location>
    <ligand>
        <name>substrate</name>
    </ligand>
</feature>
<reference evidence="18" key="1">
    <citation type="submission" date="2017-04" db="EMBL/GenBank/DDBJ databases">
        <authorList>
            <person name="Varghese N."/>
            <person name="Submissions S."/>
        </authorList>
    </citation>
    <scope>NUCLEOTIDE SEQUENCE [LARGE SCALE GENOMIC DNA]</scope>
    <source>
        <strain evidence="18">USBA 82</strain>
    </source>
</reference>
<dbReference type="NCBIfam" id="NF005155">
    <property type="entry name" value="PRK06635.1-4"/>
    <property type="match status" value="1"/>
</dbReference>
<feature type="binding site" evidence="12">
    <location>
        <begin position="214"/>
        <end position="215"/>
    </location>
    <ligand>
        <name>ATP</name>
        <dbReference type="ChEBI" id="CHEBI:30616"/>
    </ligand>
</feature>
<evidence type="ECO:0000313" key="18">
    <source>
        <dbReference type="Proteomes" id="UP000193355"/>
    </source>
</evidence>
<keyword evidence="8 13" id="KW-0418">Kinase</keyword>
<evidence type="ECO:0000256" key="3">
    <source>
        <dbReference type="ARBA" id="ARBA00005139"/>
    </source>
</evidence>
<organism evidence="17 18">
    <name type="scientific">Dethiosulfovibrio salsuginis</name>
    <dbReference type="NCBI Taxonomy" id="561720"/>
    <lineage>
        <taxon>Bacteria</taxon>
        <taxon>Thermotogati</taxon>
        <taxon>Synergistota</taxon>
        <taxon>Synergistia</taxon>
        <taxon>Synergistales</taxon>
        <taxon>Dethiosulfovibrionaceae</taxon>
        <taxon>Dethiosulfovibrio</taxon>
    </lineage>
</organism>
<dbReference type="Gene3D" id="3.30.2130.10">
    <property type="entry name" value="VC0802-like"/>
    <property type="match status" value="1"/>
</dbReference>
<evidence type="ECO:0000256" key="2">
    <source>
        <dbReference type="ARBA" id="ARBA00004986"/>
    </source>
</evidence>
<evidence type="ECO:0000256" key="11">
    <source>
        <dbReference type="ARBA" id="ARBA00047872"/>
    </source>
</evidence>
<dbReference type="EMBL" id="FXBB01000026">
    <property type="protein sequence ID" value="SMG39467.1"/>
    <property type="molecule type" value="Genomic_DNA"/>
</dbReference>
<evidence type="ECO:0000313" key="17">
    <source>
        <dbReference type="EMBL" id="SMG39467.1"/>
    </source>
</evidence>
<dbReference type="InterPro" id="IPR001341">
    <property type="entry name" value="Asp_kinase"/>
</dbReference>
<comment type="pathway">
    <text evidence="3 14">Amino-acid biosynthesis; L-threonine biosynthesis; L-threonine from L-aspartate: step 1/5.</text>
</comment>
<evidence type="ECO:0000256" key="12">
    <source>
        <dbReference type="PIRSR" id="PIRSR000726-1"/>
    </source>
</evidence>
<dbReference type="NCBIfam" id="NF005154">
    <property type="entry name" value="PRK06635.1-2"/>
    <property type="match status" value="1"/>
</dbReference>
<evidence type="ECO:0000256" key="5">
    <source>
        <dbReference type="ARBA" id="ARBA00022605"/>
    </source>
</evidence>
<feature type="binding site" evidence="12">
    <location>
        <position position="189"/>
    </location>
    <ligand>
        <name>ATP</name>
        <dbReference type="ChEBI" id="CHEBI:30616"/>
    </ligand>
</feature>
<dbReference type="InterPro" id="IPR054352">
    <property type="entry name" value="ACT_Aspartokinase"/>
</dbReference>
<dbReference type="STRING" id="561720.SAMN06275492_12619"/>
<keyword evidence="18" id="KW-1185">Reference proteome</keyword>
<dbReference type="InterPro" id="IPR018042">
    <property type="entry name" value="Aspartate_kinase_CS"/>
</dbReference>
<evidence type="ECO:0000256" key="10">
    <source>
        <dbReference type="ARBA" id="ARBA00023154"/>
    </source>
</evidence>
<comment type="pathway">
    <text evidence="1 14">Amino-acid biosynthesis; L-lysine biosynthesis via DAP pathway; (S)-tetrahydrodipicolinate from L-aspartate: step 1/4.</text>
</comment>
<dbReference type="SUPFAM" id="SSF53633">
    <property type="entry name" value="Carbamate kinase-like"/>
    <property type="match status" value="1"/>
</dbReference>
<dbReference type="InterPro" id="IPR005260">
    <property type="entry name" value="Asp_kin_monofn"/>
</dbReference>
<dbReference type="GO" id="GO:0009090">
    <property type="term" value="P:homoserine biosynthetic process"/>
    <property type="evidence" value="ECO:0007669"/>
    <property type="project" value="TreeGrafter"/>
</dbReference>
<dbReference type="OrthoDB" id="9799110at2"/>
<dbReference type="GO" id="GO:0005524">
    <property type="term" value="F:ATP binding"/>
    <property type="evidence" value="ECO:0007669"/>
    <property type="project" value="UniProtKB-KW"/>
</dbReference>
<feature type="binding site" evidence="12">
    <location>
        <position position="79"/>
    </location>
    <ligand>
        <name>substrate</name>
    </ligand>
</feature>
<dbReference type="PIRSF" id="PIRSF000726">
    <property type="entry name" value="Asp_kin"/>
    <property type="match status" value="1"/>
</dbReference>
<dbReference type="RefSeq" id="WP_085545117.1">
    <property type="nucleotide sequence ID" value="NZ_FXBB01000026.1"/>
</dbReference>
<keyword evidence="9 12" id="KW-0067">ATP-binding</keyword>
<evidence type="ECO:0000256" key="9">
    <source>
        <dbReference type="ARBA" id="ARBA00022840"/>
    </source>
</evidence>
<evidence type="ECO:0000256" key="7">
    <source>
        <dbReference type="ARBA" id="ARBA00022741"/>
    </source>
</evidence>
<dbReference type="NCBIfam" id="TIGR00657">
    <property type="entry name" value="asp_kinases"/>
    <property type="match status" value="1"/>
</dbReference>
<feature type="domain" description="Aspartokinase ACT" evidence="16">
    <location>
        <begin position="333"/>
        <end position="391"/>
    </location>
</feature>
<comment type="catalytic activity">
    <reaction evidence="11 13">
        <text>L-aspartate + ATP = 4-phospho-L-aspartate + ADP</text>
        <dbReference type="Rhea" id="RHEA:23776"/>
        <dbReference type="ChEBI" id="CHEBI:29991"/>
        <dbReference type="ChEBI" id="CHEBI:30616"/>
        <dbReference type="ChEBI" id="CHEBI:57535"/>
        <dbReference type="ChEBI" id="CHEBI:456216"/>
        <dbReference type="EC" id="2.7.2.4"/>
    </reaction>
</comment>